<keyword evidence="1" id="KW-1188">Viral release from host cell</keyword>
<dbReference type="PANTHER" id="PTHR41328">
    <property type="entry name" value="TERMINASE SMALL SUBUNIT-RELATED"/>
    <property type="match status" value="1"/>
</dbReference>
<dbReference type="InterPro" id="IPR052404">
    <property type="entry name" value="SPP1-like_terminase"/>
</dbReference>
<gene>
    <name evidence="4" type="ORF">LCGC14_2581770</name>
</gene>
<evidence type="ECO:0000313" key="4">
    <source>
        <dbReference type="EMBL" id="KKL07859.1"/>
    </source>
</evidence>
<organism evidence="4">
    <name type="scientific">marine sediment metagenome</name>
    <dbReference type="NCBI Taxonomy" id="412755"/>
    <lineage>
        <taxon>unclassified sequences</taxon>
        <taxon>metagenomes</taxon>
        <taxon>ecological metagenomes</taxon>
    </lineage>
</organism>
<dbReference type="InterPro" id="IPR038713">
    <property type="entry name" value="Terminase_Gp1_N_sf"/>
</dbReference>
<keyword evidence="2" id="KW-0231">Viral genome packaging</keyword>
<feature type="region of interest" description="Disordered" evidence="3">
    <location>
        <begin position="1"/>
        <end position="20"/>
    </location>
</feature>
<sequence>MAKKKRGKKKPAPNLTPKQRRFAEEYLLDLNAVQAAVRAGYTKATASSQAAQLLKKPAVRKLVDELVAERSKRTQITTDRVLEELAHLAFSSRDHYEGGEGGVPLTLKKDAPPGAMRAISSIKKTILMGGGSPLSLVK</sequence>
<comment type="caution">
    <text evidence="4">The sequence shown here is derived from an EMBL/GenBank/DDBJ whole genome shotgun (WGS) entry which is preliminary data.</text>
</comment>
<evidence type="ECO:0000256" key="1">
    <source>
        <dbReference type="ARBA" id="ARBA00022612"/>
    </source>
</evidence>
<dbReference type="GO" id="GO:0051276">
    <property type="term" value="P:chromosome organization"/>
    <property type="evidence" value="ECO:0007669"/>
    <property type="project" value="InterPro"/>
</dbReference>
<evidence type="ECO:0000256" key="2">
    <source>
        <dbReference type="ARBA" id="ARBA00023219"/>
    </source>
</evidence>
<feature type="non-terminal residue" evidence="4">
    <location>
        <position position="138"/>
    </location>
</feature>
<evidence type="ECO:0000256" key="3">
    <source>
        <dbReference type="SAM" id="MobiDB-lite"/>
    </source>
</evidence>
<dbReference type="InterPro" id="IPR005335">
    <property type="entry name" value="Terminase_ssu"/>
</dbReference>
<protein>
    <recommendedName>
        <fullName evidence="5">Terminase small subunit</fullName>
    </recommendedName>
</protein>
<reference evidence="4" key="1">
    <citation type="journal article" date="2015" name="Nature">
        <title>Complex archaea that bridge the gap between prokaryotes and eukaryotes.</title>
        <authorList>
            <person name="Spang A."/>
            <person name="Saw J.H."/>
            <person name="Jorgensen S.L."/>
            <person name="Zaremba-Niedzwiedzka K."/>
            <person name="Martijn J."/>
            <person name="Lind A.E."/>
            <person name="van Eijk R."/>
            <person name="Schleper C."/>
            <person name="Guy L."/>
            <person name="Ettema T.J."/>
        </authorList>
    </citation>
    <scope>NUCLEOTIDE SEQUENCE</scope>
</reference>
<dbReference type="Pfam" id="PF03592">
    <property type="entry name" value="Terminase_2"/>
    <property type="match status" value="1"/>
</dbReference>
<name>A0A0F9AE57_9ZZZZ</name>
<dbReference type="AlphaFoldDB" id="A0A0F9AE57"/>
<proteinExistence type="predicted"/>
<dbReference type="Gene3D" id="1.10.10.1400">
    <property type="entry name" value="Terminase, small subunit, N-terminal DNA-binding domain, HTH motif"/>
    <property type="match status" value="1"/>
</dbReference>
<dbReference type="EMBL" id="LAZR01043119">
    <property type="protein sequence ID" value="KKL07859.1"/>
    <property type="molecule type" value="Genomic_DNA"/>
</dbReference>
<accession>A0A0F9AE57</accession>
<evidence type="ECO:0008006" key="5">
    <source>
        <dbReference type="Google" id="ProtNLM"/>
    </source>
</evidence>
<feature type="compositionally biased region" description="Basic residues" evidence="3">
    <location>
        <begin position="1"/>
        <end position="11"/>
    </location>
</feature>
<dbReference type="PANTHER" id="PTHR41328:SF2">
    <property type="entry name" value="TERMINASE SMALL SUBUNIT"/>
    <property type="match status" value="1"/>
</dbReference>